<keyword evidence="6" id="KW-1185">Reference proteome</keyword>
<evidence type="ECO:0000256" key="2">
    <source>
        <dbReference type="ARBA" id="ARBA00023125"/>
    </source>
</evidence>
<name>A0ABW7QDP2_9MICO</name>
<dbReference type="RefSeq" id="WP_397558391.1">
    <property type="nucleotide sequence ID" value="NZ_JBIQWL010000014.1"/>
</dbReference>
<dbReference type="InterPro" id="IPR046335">
    <property type="entry name" value="LacI/GalR-like_sensor"/>
</dbReference>
<dbReference type="Pfam" id="PF00356">
    <property type="entry name" value="LacI"/>
    <property type="match status" value="1"/>
</dbReference>
<dbReference type="Gene3D" id="1.10.260.40">
    <property type="entry name" value="lambda repressor-like DNA-binding domains"/>
    <property type="match status" value="1"/>
</dbReference>
<dbReference type="EMBL" id="JBIQWL010000014">
    <property type="protein sequence ID" value="MFH8252964.1"/>
    <property type="molecule type" value="Genomic_DNA"/>
</dbReference>
<dbReference type="PANTHER" id="PTHR30146">
    <property type="entry name" value="LACI-RELATED TRANSCRIPTIONAL REPRESSOR"/>
    <property type="match status" value="1"/>
</dbReference>
<sequence>MAVTRNDVARAAGVSSAVVSYVLNDGPRPVSAAARQRVLEAIDQLGYRRDIVARSMRTRTTDSIGLVLPDIRIPYFAVMTQRITEVARKSGLSVVVATSNGSVAIEREHLAELAGRRVDGVILMSVEPLQELSWAGAFGMPVLVVDRPIVAVESSAAATEHLVSHGATRLARIAGHEGSSVTERRDLGWFRVIESHGLSKVAEIVRAGYSQDEGYAAARQLLDRDDPPRGVVVDGPLHASAFLRAAADLGVRIPDDVLVIGNEIGDDARFSVPRISSVDSPIDAIAAESVDRLKAASPEDGLLSLGGSVFTLHERESCGHPAGD</sequence>
<organism evidence="5 6">
    <name type="scientific">Microbacterium alkaliflavum</name>
    <dbReference type="NCBI Taxonomy" id="3248839"/>
    <lineage>
        <taxon>Bacteria</taxon>
        <taxon>Bacillati</taxon>
        <taxon>Actinomycetota</taxon>
        <taxon>Actinomycetes</taxon>
        <taxon>Micrococcales</taxon>
        <taxon>Microbacteriaceae</taxon>
        <taxon>Microbacterium</taxon>
    </lineage>
</organism>
<dbReference type="SUPFAM" id="SSF53822">
    <property type="entry name" value="Periplasmic binding protein-like I"/>
    <property type="match status" value="1"/>
</dbReference>
<dbReference type="Proteomes" id="UP001610861">
    <property type="component" value="Unassembled WGS sequence"/>
</dbReference>
<evidence type="ECO:0000259" key="4">
    <source>
        <dbReference type="PROSITE" id="PS50932"/>
    </source>
</evidence>
<keyword evidence="2 5" id="KW-0238">DNA-binding</keyword>
<keyword evidence="3" id="KW-0804">Transcription</keyword>
<gene>
    <name evidence="5" type="ORF">ACH3VR_21540</name>
</gene>
<reference evidence="5 6" key="1">
    <citation type="submission" date="2024-09" db="EMBL/GenBank/DDBJ databases">
        <authorList>
            <person name="Pan X."/>
        </authorList>
    </citation>
    <scope>NUCLEOTIDE SEQUENCE [LARGE SCALE GENOMIC DNA]</scope>
    <source>
        <strain evidence="5 6">B2969</strain>
    </source>
</reference>
<dbReference type="InterPro" id="IPR028082">
    <property type="entry name" value="Peripla_BP_I"/>
</dbReference>
<dbReference type="InterPro" id="IPR000843">
    <property type="entry name" value="HTH_LacI"/>
</dbReference>
<evidence type="ECO:0000313" key="5">
    <source>
        <dbReference type="EMBL" id="MFH8252964.1"/>
    </source>
</evidence>
<proteinExistence type="predicted"/>
<dbReference type="InterPro" id="IPR010982">
    <property type="entry name" value="Lambda_DNA-bd_dom_sf"/>
</dbReference>
<dbReference type="PANTHER" id="PTHR30146:SF109">
    <property type="entry name" value="HTH-TYPE TRANSCRIPTIONAL REGULATOR GALS"/>
    <property type="match status" value="1"/>
</dbReference>
<dbReference type="PROSITE" id="PS50932">
    <property type="entry name" value="HTH_LACI_2"/>
    <property type="match status" value="1"/>
</dbReference>
<comment type="caution">
    <text evidence="5">The sequence shown here is derived from an EMBL/GenBank/DDBJ whole genome shotgun (WGS) entry which is preliminary data.</text>
</comment>
<dbReference type="Pfam" id="PF13377">
    <property type="entry name" value="Peripla_BP_3"/>
    <property type="match status" value="1"/>
</dbReference>
<dbReference type="GO" id="GO:0003677">
    <property type="term" value="F:DNA binding"/>
    <property type="evidence" value="ECO:0007669"/>
    <property type="project" value="UniProtKB-KW"/>
</dbReference>
<dbReference type="SMART" id="SM00354">
    <property type="entry name" value="HTH_LACI"/>
    <property type="match status" value="1"/>
</dbReference>
<accession>A0ABW7QDP2</accession>
<evidence type="ECO:0000256" key="1">
    <source>
        <dbReference type="ARBA" id="ARBA00023015"/>
    </source>
</evidence>
<evidence type="ECO:0000313" key="6">
    <source>
        <dbReference type="Proteomes" id="UP001610861"/>
    </source>
</evidence>
<dbReference type="CDD" id="cd01392">
    <property type="entry name" value="HTH_LacI"/>
    <property type="match status" value="1"/>
</dbReference>
<dbReference type="Gene3D" id="3.40.50.2300">
    <property type="match status" value="2"/>
</dbReference>
<evidence type="ECO:0000256" key="3">
    <source>
        <dbReference type="ARBA" id="ARBA00023163"/>
    </source>
</evidence>
<feature type="domain" description="HTH lacI-type" evidence="4">
    <location>
        <begin position="3"/>
        <end position="58"/>
    </location>
</feature>
<keyword evidence="1" id="KW-0805">Transcription regulation</keyword>
<protein>
    <submittedName>
        <fullName evidence="5">LacI family DNA-binding transcriptional regulator</fullName>
    </submittedName>
</protein>
<dbReference type="CDD" id="cd06267">
    <property type="entry name" value="PBP1_LacI_sugar_binding-like"/>
    <property type="match status" value="1"/>
</dbReference>
<dbReference type="SUPFAM" id="SSF47413">
    <property type="entry name" value="lambda repressor-like DNA-binding domains"/>
    <property type="match status" value="1"/>
</dbReference>